<evidence type="ECO:0000313" key="2">
    <source>
        <dbReference type="EMBL" id="SMC71456.1"/>
    </source>
</evidence>
<dbReference type="RefSeq" id="WP_084425291.1">
    <property type="nucleotide sequence ID" value="NZ_FWXV01000001.1"/>
</dbReference>
<proteinExistence type="predicted"/>
<dbReference type="EMBL" id="FWXV01000001">
    <property type="protein sequence ID" value="SMC71456.1"/>
    <property type="molecule type" value="Genomic_DNA"/>
</dbReference>
<keyword evidence="1" id="KW-0812">Transmembrane</keyword>
<protein>
    <submittedName>
        <fullName evidence="2">Uncharacterized protein</fullName>
    </submittedName>
</protein>
<evidence type="ECO:0000256" key="1">
    <source>
        <dbReference type="SAM" id="Phobius"/>
    </source>
</evidence>
<feature type="transmembrane region" description="Helical" evidence="1">
    <location>
        <begin position="108"/>
        <end position="131"/>
    </location>
</feature>
<keyword evidence="1" id="KW-0472">Membrane</keyword>
<keyword evidence="1" id="KW-1133">Transmembrane helix</keyword>
<feature type="transmembrane region" description="Helical" evidence="1">
    <location>
        <begin position="77"/>
        <end position="96"/>
    </location>
</feature>
<sequence>MWTRSLRIWVVVCSIVFTIGTALHGFVVIDEQVLARTMELAGASADPSGFLTGFRVVGAVFVVANALGLLALRAGNWLFWVVLAVNAGQAAGVGIVPFEMFEAASETYGWVGVLPSVVTDGGALILVLVMLGRVLAVVQQRWSARGTVVASGQPGQ</sequence>
<accession>A0A1W2BF00</accession>
<dbReference type="Proteomes" id="UP000192674">
    <property type="component" value="Unassembled WGS sequence"/>
</dbReference>
<keyword evidence="3" id="KW-1185">Reference proteome</keyword>
<reference evidence="2 3" key="1">
    <citation type="submission" date="2017-04" db="EMBL/GenBank/DDBJ databases">
        <authorList>
            <person name="Afonso C.L."/>
            <person name="Miller P.J."/>
            <person name="Scott M.A."/>
            <person name="Spackman E."/>
            <person name="Goraichik I."/>
            <person name="Dimitrov K.M."/>
            <person name="Suarez D.L."/>
            <person name="Swayne D.E."/>
        </authorList>
    </citation>
    <scope>NUCLEOTIDE SEQUENCE [LARGE SCALE GENOMIC DNA]</scope>
    <source>
        <strain evidence="2 3">DSM 43828</strain>
    </source>
</reference>
<name>A0A1W2BF00_KIBAR</name>
<feature type="transmembrane region" description="Helical" evidence="1">
    <location>
        <begin position="49"/>
        <end position="70"/>
    </location>
</feature>
<evidence type="ECO:0000313" key="3">
    <source>
        <dbReference type="Proteomes" id="UP000192674"/>
    </source>
</evidence>
<organism evidence="2 3">
    <name type="scientific">Kibdelosporangium aridum</name>
    <dbReference type="NCBI Taxonomy" id="2030"/>
    <lineage>
        <taxon>Bacteria</taxon>
        <taxon>Bacillati</taxon>
        <taxon>Actinomycetota</taxon>
        <taxon>Actinomycetes</taxon>
        <taxon>Pseudonocardiales</taxon>
        <taxon>Pseudonocardiaceae</taxon>
        <taxon>Kibdelosporangium</taxon>
    </lineage>
</organism>
<dbReference type="AlphaFoldDB" id="A0A1W2BF00"/>
<gene>
    <name evidence="2" type="ORF">SAMN05661093_01645</name>
</gene>
<feature type="transmembrane region" description="Helical" evidence="1">
    <location>
        <begin position="7"/>
        <end position="29"/>
    </location>
</feature>